<gene>
    <name evidence="2" type="ORF">DI533_00145</name>
</gene>
<dbReference type="EMBL" id="QFQS01000001">
    <property type="protein sequence ID" value="PZQ99158.1"/>
    <property type="molecule type" value="Genomic_DNA"/>
</dbReference>
<feature type="signal peptide" evidence="1">
    <location>
        <begin position="1"/>
        <end position="21"/>
    </location>
</feature>
<evidence type="ECO:0000313" key="2">
    <source>
        <dbReference type="EMBL" id="PZQ99158.1"/>
    </source>
</evidence>
<evidence type="ECO:0000313" key="3">
    <source>
        <dbReference type="Proteomes" id="UP000248975"/>
    </source>
</evidence>
<proteinExistence type="predicted"/>
<organism evidence="2 3">
    <name type="scientific">Cereibacter sphaeroides</name>
    <name type="common">Rhodobacter sphaeroides</name>
    <dbReference type="NCBI Taxonomy" id="1063"/>
    <lineage>
        <taxon>Bacteria</taxon>
        <taxon>Pseudomonadati</taxon>
        <taxon>Pseudomonadota</taxon>
        <taxon>Alphaproteobacteria</taxon>
        <taxon>Rhodobacterales</taxon>
        <taxon>Paracoccaceae</taxon>
        <taxon>Cereibacter</taxon>
    </lineage>
</organism>
<accession>A0A2W5S866</accession>
<reference evidence="2 3" key="1">
    <citation type="submission" date="2017-08" db="EMBL/GenBank/DDBJ databases">
        <title>Infants hospitalized years apart are colonized by the same room-sourced microbial strains.</title>
        <authorList>
            <person name="Brooks B."/>
            <person name="Olm M.R."/>
            <person name="Firek B.A."/>
            <person name="Baker R."/>
            <person name="Thomas B.C."/>
            <person name="Morowitz M.J."/>
            <person name="Banfield J.F."/>
        </authorList>
    </citation>
    <scope>NUCLEOTIDE SEQUENCE [LARGE SCALE GENOMIC DNA]</scope>
    <source>
        <strain evidence="2">S2_003_000_R2_11</strain>
    </source>
</reference>
<dbReference type="Proteomes" id="UP000248975">
    <property type="component" value="Unassembled WGS sequence"/>
</dbReference>
<dbReference type="AlphaFoldDB" id="A0A2W5S866"/>
<protein>
    <submittedName>
        <fullName evidence="2">Uncharacterized protein</fullName>
    </submittedName>
</protein>
<sequence length="132" mass="13863">MRHLAFAAAALVALSAMPASASYMAINGIQVFPEKGGRTFDVPLQSRTTDQSFWCAAGDYVLVGLRLPGKTPIYRIGEPPRKAGGGMRFSLDPAGAASKTGVTIFSNSGPKNSVSASIARNLCGDDFPFFGF</sequence>
<keyword evidence="1" id="KW-0732">Signal</keyword>
<comment type="caution">
    <text evidence="2">The sequence shown here is derived from an EMBL/GenBank/DDBJ whole genome shotgun (WGS) entry which is preliminary data.</text>
</comment>
<name>A0A2W5S866_CERSP</name>
<feature type="chain" id="PRO_5016089438" evidence="1">
    <location>
        <begin position="22"/>
        <end position="132"/>
    </location>
</feature>
<evidence type="ECO:0000256" key="1">
    <source>
        <dbReference type="SAM" id="SignalP"/>
    </source>
</evidence>